<dbReference type="AlphaFoldDB" id="A0A9X2DVH6"/>
<keyword evidence="2" id="KW-1185">Reference proteome</keyword>
<name>A0A9X2DVH6_9BACI</name>
<protein>
    <submittedName>
        <fullName evidence="1">Uncharacterized protein</fullName>
    </submittedName>
</protein>
<dbReference type="Proteomes" id="UP001139179">
    <property type="component" value="Unassembled WGS sequence"/>
</dbReference>
<evidence type="ECO:0000313" key="1">
    <source>
        <dbReference type="EMBL" id="MCM3716155.1"/>
    </source>
</evidence>
<evidence type="ECO:0000313" key="2">
    <source>
        <dbReference type="Proteomes" id="UP001139179"/>
    </source>
</evidence>
<dbReference type="RefSeq" id="WP_251224832.1">
    <property type="nucleotide sequence ID" value="NZ_JAMBOL010000030.1"/>
</dbReference>
<accession>A0A9X2DVH6</accession>
<proteinExistence type="predicted"/>
<comment type="caution">
    <text evidence="1">The sequence shown here is derived from an EMBL/GenBank/DDBJ whole genome shotgun (WGS) entry which is preliminary data.</text>
</comment>
<gene>
    <name evidence="1" type="ORF">M3202_19100</name>
</gene>
<dbReference type="EMBL" id="JAMBOL010000030">
    <property type="protein sequence ID" value="MCM3716155.1"/>
    <property type="molecule type" value="Genomic_DNA"/>
</dbReference>
<organism evidence="1 2">
    <name type="scientific">Halalkalibacter oceani</name>
    <dbReference type="NCBI Taxonomy" id="1653776"/>
    <lineage>
        <taxon>Bacteria</taxon>
        <taxon>Bacillati</taxon>
        <taxon>Bacillota</taxon>
        <taxon>Bacilli</taxon>
        <taxon>Bacillales</taxon>
        <taxon>Bacillaceae</taxon>
        <taxon>Halalkalibacter</taxon>
    </lineage>
</organism>
<reference evidence="1" key="1">
    <citation type="submission" date="2022-05" db="EMBL/GenBank/DDBJ databases">
        <title>Comparative Genomics of Spacecraft Associated Microbes.</title>
        <authorList>
            <person name="Tran M.T."/>
            <person name="Wright A."/>
            <person name="Seuylemezian A."/>
            <person name="Eisen J."/>
            <person name="Coil D."/>
        </authorList>
    </citation>
    <scope>NUCLEOTIDE SEQUENCE</scope>
    <source>
        <strain evidence="1">214.1.1</strain>
    </source>
</reference>
<sequence length="82" mass="9660">MKRKNEYKVQNYYLAEIDQVEKGKSVLKMDRWSWDIYIAANENKEYRGKAVAPGKGIEIPWTPLGKDFLEEMMGICQRKMIS</sequence>